<dbReference type="SMART" id="SM00382">
    <property type="entry name" value="AAA"/>
    <property type="match status" value="1"/>
</dbReference>
<evidence type="ECO:0000313" key="8">
    <source>
        <dbReference type="EMBL" id="VFR54912.1"/>
    </source>
</evidence>
<dbReference type="EMBL" id="CAADIP010000023">
    <property type="protein sequence ID" value="VFR88841.1"/>
    <property type="molecule type" value="Genomic_DNA"/>
</dbReference>
<dbReference type="Pfam" id="PF25601">
    <property type="entry name" value="AAA_lid_14"/>
    <property type="match status" value="1"/>
</dbReference>
<dbReference type="InterPro" id="IPR003018">
    <property type="entry name" value="GAF"/>
</dbReference>
<evidence type="ECO:0000256" key="3">
    <source>
        <dbReference type="ARBA" id="ARBA00023015"/>
    </source>
</evidence>
<evidence type="ECO:0000313" key="10">
    <source>
        <dbReference type="EMBL" id="VFR88841.1"/>
    </source>
</evidence>
<feature type="domain" description="Sigma-54 factor interaction" evidence="7">
    <location>
        <begin position="182"/>
        <end position="411"/>
    </location>
</feature>
<dbReference type="GO" id="GO:0003677">
    <property type="term" value="F:DNA binding"/>
    <property type="evidence" value="ECO:0007669"/>
    <property type="project" value="UniProtKB-KW"/>
</dbReference>
<evidence type="ECO:0000313" key="9">
    <source>
        <dbReference type="EMBL" id="VFR74145.1"/>
    </source>
</evidence>
<dbReference type="EMBL" id="CAADIZ010000027">
    <property type="protein sequence ID" value="VFS24430.1"/>
    <property type="molecule type" value="Genomic_DNA"/>
</dbReference>
<keyword evidence="5" id="KW-0804">Transcription</keyword>
<gene>
    <name evidence="8" type="ORF">BRI6_1231</name>
    <name evidence="9" type="ORF">BRI9_1285</name>
    <name evidence="10" type="ORF">IVO3_1282</name>
    <name evidence="11" type="ORF">RAN7_1221</name>
</gene>
<accession>A0A484XJH3</accession>
<dbReference type="EMBL" id="CAADII010000037">
    <property type="protein sequence ID" value="VFR54912.1"/>
    <property type="molecule type" value="Genomic_DNA"/>
</dbReference>
<dbReference type="CDD" id="cd00009">
    <property type="entry name" value="AAA"/>
    <property type="match status" value="1"/>
</dbReference>
<dbReference type="InterPro" id="IPR029016">
    <property type="entry name" value="GAF-like_dom_sf"/>
</dbReference>
<dbReference type="Pfam" id="PF01590">
    <property type="entry name" value="GAF"/>
    <property type="match status" value="1"/>
</dbReference>
<dbReference type="InterPro" id="IPR025662">
    <property type="entry name" value="Sigma_54_int_dom_ATP-bd_1"/>
</dbReference>
<reference evidence="11" key="1">
    <citation type="submission" date="2019-03" db="EMBL/GenBank/DDBJ databases">
        <authorList>
            <person name="Danneels B."/>
        </authorList>
    </citation>
    <scope>NUCLEOTIDE SEQUENCE</scope>
</reference>
<dbReference type="Gene3D" id="3.40.50.300">
    <property type="entry name" value="P-loop containing nucleotide triphosphate hydrolases"/>
    <property type="match status" value="1"/>
</dbReference>
<dbReference type="Gene3D" id="3.30.450.40">
    <property type="match status" value="1"/>
</dbReference>
<keyword evidence="2" id="KW-0067">ATP-binding</keyword>
<dbReference type="AlphaFoldDB" id="A0A484XJH3"/>
<dbReference type="EMBL" id="CAADIK010000035">
    <property type="protein sequence ID" value="VFR74145.1"/>
    <property type="molecule type" value="Genomic_DNA"/>
</dbReference>
<protein>
    <submittedName>
        <fullName evidence="11">Functional role page for Anaerobic nitric oxide reductase transcription regulator NorR</fullName>
    </submittedName>
</protein>
<evidence type="ECO:0000256" key="5">
    <source>
        <dbReference type="ARBA" id="ARBA00023163"/>
    </source>
</evidence>
<dbReference type="InterPro" id="IPR025944">
    <property type="entry name" value="Sigma_54_int_dom_CS"/>
</dbReference>
<evidence type="ECO:0000256" key="6">
    <source>
        <dbReference type="SAM" id="MobiDB-lite"/>
    </source>
</evidence>
<dbReference type="SMART" id="SM00065">
    <property type="entry name" value="GAF"/>
    <property type="match status" value="1"/>
</dbReference>
<dbReference type="PROSITE" id="PS00676">
    <property type="entry name" value="SIGMA54_INTERACT_2"/>
    <property type="match status" value="1"/>
</dbReference>
<dbReference type="Gene3D" id="1.10.8.60">
    <property type="match status" value="1"/>
</dbReference>
<dbReference type="InterPro" id="IPR027417">
    <property type="entry name" value="P-loop_NTPase"/>
</dbReference>
<evidence type="ECO:0000259" key="7">
    <source>
        <dbReference type="PROSITE" id="PS50045"/>
    </source>
</evidence>
<evidence type="ECO:0000256" key="1">
    <source>
        <dbReference type="ARBA" id="ARBA00022741"/>
    </source>
</evidence>
<dbReference type="InterPro" id="IPR002078">
    <property type="entry name" value="Sigma_54_int"/>
</dbReference>
<dbReference type="Gene3D" id="1.10.10.60">
    <property type="entry name" value="Homeodomain-like"/>
    <property type="match status" value="1"/>
</dbReference>
<evidence type="ECO:0000256" key="2">
    <source>
        <dbReference type="ARBA" id="ARBA00022840"/>
    </source>
</evidence>
<dbReference type="NCBIfam" id="NF003451">
    <property type="entry name" value="PRK05022.1"/>
    <property type="match status" value="1"/>
</dbReference>
<dbReference type="PROSITE" id="PS00688">
    <property type="entry name" value="SIGMA54_INTERACT_3"/>
    <property type="match status" value="1"/>
</dbReference>
<dbReference type="PROSITE" id="PS50045">
    <property type="entry name" value="SIGMA54_INTERACT_4"/>
    <property type="match status" value="1"/>
</dbReference>
<organism evidence="11">
    <name type="scientific">plant metagenome</name>
    <dbReference type="NCBI Taxonomy" id="1297885"/>
    <lineage>
        <taxon>unclassified sequences</taxon>
        <taxon>metagenomes</taxon>
        <taxon>organismal metagenomes</taxon>
    </lineage>
</organism>
<dbReference type="PROSITE" id="PS00675">
    <property type="entry name" value="SIGMA54_INTERACT_1"/>
    <property type="match status" value="1"/>
</dbReference>
<evidence type="ECO:0000256" key="4">
    <source>
        <dbReference type="ARBA" id="ARBA00023125"/>
    </source>
</evidence>
<sequence>MLLLADLAAELPVAVRLQRLVSSLRVYFRCGAVALLRLDHGVLRPVATDGLTADALGRRYAVADHPRLAAILEQGGVTCFDHDSAWPDPYDGLLKERAGEPLPVHDCMGMPLNVEGERWGVVTLDALDVNTFDAAARAGLREMAGVIEAAVRVTRLETETRALRLSGSAPQGSSAPRQGLEILGRSEAMTTLLHELDVVADTELPVLLLGETGVGKELFAHRLHQRSRRAGKTLVHVNCAALPETLAESELFGHVRGAFSGAVGERAGRVEAAEGGTLFLDEVGELPMSVQAKLLRTLQNGEIQRLGADRPSRVDVRVIAATNRNLRERVKDGTFRADLYHRLSVYPIPIPPLRERDDDVLLLAGRFLELNRARLGLRSLRLSEAAHAVLRGYDWPGNVRELEHVISRAALKAVSRGASRHEIVSLAPELLDLRVAGGQGGGGAFDADRSSPVESCEDEVPVASLKDVVLISQRRAIEAALARHGNNWACAARALEVDASNLHKLAKRLGMKGCAHSPPTVPQSPDARRITPSHRIPGAGAGPDDPLQRAFRRPEPPRRHADDHHPEGGAVRHGDLHRAGGLAFGDPCRDVHAGLAGVAGAVGAAGHAKHPGLIKKSADLFGQMNCGLDLHQYGA</sequence>
<dbReference type="SUPFAM" id="SSF55781">
    <property type="entry name" value="GAF domain-like"/>
    <property type="match status" value="1"/>
</dbReference>
<dbReference type="PANTHER" id="PTHR32071">
    <property type="entry name" value="TRANSCRIPTIONAL REGULATORY PROTEIN"/>
    <property type="match status" value="1"/>
</dbReference>
<dbReference type="InterPro" id="IPR058031">
    <property type="entry name" value="AAA_lid_NorR"/>
</dbReference>
<name>A0A484XJH3_9ZZZZ</name>
<dbReference type="SUPFAM" id="SSF52540">
    <property type="entry name" value="P-loop containing nucleoside triphosphate hydrolases"/>
    <property type="match status" value="1"/>
</dbReference>
<dbReference type="Pfam" id="PF00158">
    <property type="entry name" value="Sigma54_activat"/>
    <property type="match status" value="1"/>
</dbReference>
<keyword evidence="4" id="KW-0238">DNA-binding</keyword>
<dbReference type="FunFam" id="3.40.50.300:FF:000006">
    <property type="entry name" value="DNA-binding transcriptional regulator NtrC"/>
    <property type="match status" value="1"/>
</dbReference>
<proteinExistence type="predicted"/>
<dbReference type="GO" id="GO:0005524">
    <property type="term" value="F:ATP binding"/>
    <property type="evidence" value="ECO:0007669"/>
    <property type="project" value="UniProtKB-KW"/>
</dbReference>
<keyword evidence="3" id="KW-0805">Transcription regulation</keyword>
<dbReference type="PANTHER" id="PTHR32071:SF35">
    <property type="entry name" value="ANAEROBIC NITRIC OXIDE REDUCTASE TRANSCRIPTION REGULATOR NORR"/>
    <property type="match status" value="1"/>
</dbReference>
<dbReference type="InterPro" id="IPR025943">
    <property type="entry name" value="Sigma_54_int_dom_ATP-bd_2"/>
</dbReference>
<dbReference type="InterPro" id="IPR003593">
    <property type="entry name" value="AAA+_ATPase"/>
</dbReference>
<evidence type="ECO:0000313" key="11">
    <source>
        <dbReference type="EMBL" id="VFS24430.1"/>
    </source>
</evidence>
<dbReference type="GO" id="GO:0006355">
    <property type="term" value="P:regulation of DNA-templated transcription"/>
    <property type="evidence" value="ECO:0007669"/>
    <property type="project" value="InterPro"/>
</dbReference>
<feature type="compositionally biased region" description="Basic and acidic residues" evidence="6">
    <location>
        <begin position="552"/>
        <end position="575"/>
    </location>
</feature>
<feature type="region of interest" description="Disordered" evidence="6">
    <location>
        <begin position="512"/>
        <end position="575"/>
    </location>
</feature>
<keyword evidence="1" id="KW-0547">Nucleotide-binding</keyword>